<dbReference type="EMBL" id="JABCRE010000002">
    <property type="protein sequence ID" value="NMW30985.1"/>
    <property type="molecule type" value="Genomic_DNA"/>
</dbReference>
<comment type="function">
    <text evidence="6">Converts molybdopterin precursor Z into molybdopterin. This requires the incorporation of two sulfur atoms into precursor Z to generate a dithiolene group. The sulfur is provided by MoaD.</text>
</comment>
<dbReference type="Pfam" id="PF02391">
    <property type="entry name" value="MoaE"/>
    <property type="match status" value="1"/>
</dbReference>
<evidence type="ECO:0000256" key="9">
    <source>
        <dbReference type="ARBA" id="ARBA00030407"/>
    </source>
</evidence>
<keyword evidence="5" id="KW-0501">Molybdenum cofactor biosynthesis</keyword>
<keyword evidence="14" id="KW-1185">Reference proteome</keyword>
<gene>
    <name evidence="13" type="ORF">HKD42_02785</name>
</gene>
<sequence>MRDVRLLTEPFVADQLVGPFSAANPGLGGICTFIGEVRGGGGVKALELTHYEPLTLTGMHEIADGAQSRFDLLGLLIAHRVGKFRPGEPIVCVSAAAHHRRAAIDAVDYCMDHLKSAAWFWKRELRSDGWHWIEPRSDDYANLERWR</sequence>
<dbReference type="UniPathway" id="UPA00344"/>
<reference evidence="13 14" key="1">
    <citation type="submission" date="2020-04" db="EMBL/GenBank/DDBJ databases">
        <authorList>
            <person name="Liu A."/>
        </authorList>
    </citation>
    <scope>NUCLEOTIDE SEQUENCE [LARGE SCALE GENOMIC DNA]</scope>
    <source>
        <strain evidence="13 14">RZ02</strain>
    </source>
</reference>
<protein>
    <recommendedName>
        <fullName evidence="4">Molybdopterin synthase catalytic subunit</fullName>
        <ecNumber evidence="3">2.8.1.12</ecNumber>
    </recommendedName>
    <alternativeName>
        <fullName evidence="10">MPT synthase subunit 2</fullName>
    </alternativeName>
    <alternativeName>
        <fullName evidence="8">Molybdenum cofactor biosynthesis protein E</fullName>
    </alternativeName>
    <alternativeName>
        <fullName evidence="9">Molybdopterin-converting factor large subunit</fullName>
    </alternativeName>
    <alternativeName>
        <fullName evidence="11">Molybdopterin-converting factor subunit 2</fullName>
    </alternativeName>
</protein>
<evidence type="ECO:0000256" key="7">
    <source>
        <dbReference type="ARBA" id="ARBA00026066"/>
    </source>
</evidence>
<name>A0A848QLB6_9SPHN</name>
<dbReference type="EC" id="2.8.1.12" evidence="3"/>
<proteinExistence type="inferred from homology"/>
<evidence type="ECO:0000256" key="3">
    <source>
        <dbReference type="ARBA" id="ARBA00011950"/>
    </source>
</evidence>
<evidence type="ECO:0000256" key="12">
    <source>
        <dbReference type="ARBA" id="ARBA00049878"/>
    </source>
</evidence>
<evidence type="ECO:0000256" key="4">
    <source>
        <dbReference type="ARBA" id="ARBA00013858"/>
    </source>
</evidence>
<dbReference type="GO" id="GO:0006777">
    <property type="term" value="P:Mo-molybdopterin cofactor biosynthetic process"/>
    <property type="evidence" value="ECO:0007669"/>
    <property type="project" value="UniProtKB-KW"/>
</dbReference>
<evidence type="ECO:0000313" key="14">
    <source>
        <dbReference type="Proteomes" id="UP000561181"/>
    </source>
</evidence>
<dbReference type="PANTHER" id="PTHR23404">
    <property type="entry name" value="MOLYBDOPTERIN SYNTHASE RELATED"/>
    <property type="match status" value="1"/>
</dbReference>
<evidence type="ECO:0000256" key="5">
    <source>
        <dbReference type="ARBA" id="ARBA00023150"/>
    </source>
</evidence>
<dbReference type="AlphaFoldDB" id="A0A848QLB6"/>
<dbReference type="Gene3D" id="3.90.1170.40">
    <property type="entry name" value="Molybdopterin biosynthesis MoaE subunit"/>
    <property type="match status" value="1"/>
</dbReference>
<dbReference type="InterPro" id="IPR036563">
    <property type="entry name" value="MoaE_sf"/>
</dbReference>
<evidence type="ECO:0000256" key="8">
    <source>
        <dbReference type="ARBA" id="ARBA00029745"/>
    </source>
</evidence>
<comment type="subunit">
    <text evidence="7">Heterotetramer of 2 MoaD subunits and 2 MoaE subunits. Also stable as homodimer. The enzyme changes between these two forms during catalysis.</text>
</comment>
<comment type="caution">
    <text evidence="13">The sequence shown here is derived from an EMBL/GenBank/DDBJ whole genome shotgun (WGS) entry which is preliminary data.</text>
</comment>
<organism evidence="13 14">
    <name type="scientific">Pontixanthobacter rizhaonensis</name>
    <dbReference type="NCBI Taxonomy" id="2730337"/>
    <lineage>
        <taxon>Bacteria</taxon>
        <taxon>Pseudomonadati</taxon>
        <taxon>Pseudomonadota</taxon>
        <taxon>Alphaproteobacteria</taxon>
        <taxon>Sphingomonadales</taxon>
        <taxon>Erythrobacteraceae</taxon>
        <taxon>Pontixanthobacter</taxon>
    </lineage>
</organism>
<evidence type="ECO:0000256" key="2">
    <source>
        <dbReference type="ARBA" id="ARBA00005426"/>
    </source>
</evidence>
<evidence type="ECO:0000256" key="1">
    <source>
        <dbReference type="ARBA" id="ARBA00005046"/>
    </source>
</evidence>
<evidence type="ECO:0000256" key="6">
    <source>
        <dbReference type="ARBA" id="ARBA00025448"/>
    </source>
</evidence>
<evidence type="ECO:0000256" key="10">
    <source>
        <dbReference type="ARBA" id="ARBA00030781"/>
    </source>
</evidence>
<evidence type="ECO:0000313" key="13">
    <source>
        <dbReference type="EMBL" id="NMW30985.1"/>
    </source>
</evidence>
<dbReference type="GO" id="GO:0030366">
    <property type="term" value="F:molybdopterin synthase activity"/>
    <property type="evidence" value="ECO:0007669"/>
    <property type="project" value="UniProtKB-EC"/>
</dbReference>
<comment type="catalytic activity">
    <reaction evidence="12">
        <text>2 [molybdopterin-synthase sulfur-carrier protein]-C-terminal-Gly-aminoethanethioate + cyclic pyranopterin phosphate + H2O = molybdopterin + 2 [molybdopterin-synthase sulfur-carrier protein]-C-terminal Gly-Gly + 2 H(+)</text>
        <dbReference type="Rhea" id="RHEA:26333"/>
        <dbReference type="Rhea" id="RHEA-COMP:12202"/>
        <dbReference type="Rhea" id="RHEA-COMP:19907"/>
        <dbReference type="ChEBI" id="CHEBI:15377"/>
        <dbReference type="ChEBI" id="CHEBI:15378"/>
        <dbReference type="ChEBI" id="CHEBI:58698"/>
        <dbReference type="ChEBI" id="CHEBI:59648"/>
        <dbReference type="ChEBI" id="CHEBI:90778"/>
        <dbReference type="ChEBI" id="CHEBI:232372"/>
        <dbReference type="EC" id="2.8.1.12"/>
    </reaction>
</comment>
<evidence type="ECO:0000256" key="11">
    <source>
        <dbReference type="ARBA" id="ARBA00032474"/>
    </source>
</evidence>
<comment type="similarity">
    <text evidence="2">Belongs to the MoaE family.</text>
</comment>
<dbReference type="SUPFAM" id="SSF54690">
    <property type="entry name" value="Molybdopterin synthase subunit MoaE"/>
    <property type="match status" value="1"/>
</dbReference>
<dbReference type="InterPro" id="IPR003448">
    <property type="entry name" value="Mopterin_biosynth_MoaE"/>
</dbReference>
<dbReference type="Proteomes" id="UP000561181">
    <property type="component" value="Unassembled WGS sequence"/>
</dbReference>
<comment type="pathway">
    <text evidence="1">Cofactor biosynthesis; molybdopterin biosynthesis.</text>
</comment>
<accession>A0A848QLB6</accession>
<dbReference type="CDD" id="cd00756">
    <property type="entry name" value="MoaE"/>
    <property type="match status" value="1"/>
</dbReference>